<dbReference type="GeneID" id="23858890"/>
<protein>
    <submittedName>
        <fullName evidence="2">Uncharacterized protein</fullName>
    </submittedName>
</protein>
<dbReference type="EMBL" id="FN554966">
    <property type="protein sequence ID" value="CBH09784.1"/>
    <property type="molecule type" value="Genomic_DNA"/>
</dbReference>
<organism evidence="2 3">
    <name type="scientific">Trypanosoma brucei gambiense (strain MHOM/CI/86/DAL972)</name>
    <dbReference type="NCBI Taxonomy" id="679716"/>
    <lineage>
        <taxon>Eukaryota</taxon>
        <taxon>Discoba</taxon>
        <taxon>Euglenozoa</taxon>
        <taxon>Kinetoplastea</taxon>
        <taxon>Metakinetoplastina</taxon>
        <taxon>Trypanosomatida</taxon>
        <taxon>Trypanosomatidae</taxon>
        <taxon>Trypanosoma</taxon>
    </lineage>
</organism>
<keyword evidence="1" id="KW-0472">Membrane</keyword>
<evidence type="ECO:0000313" key="2">
    <source>
        <dbReference type="EMBL" id="CBH09784.1"/>
    </source>
</evidence>
<gene>
    <name evidence="2" type="ORF">TbgDal_III1230</name>
</gene>
<evidence type="ECO:0000313" key="3">
    <source>
        <dbReference type="Proteomes" id="UP000002316"/>
    </source>
</evidence>
<dbReference type="RefSeq" id="XP_011772077.1">
    <property type="nucleotide sequence ID" value="XM_011773775.1"/>
</dbReference>
<proteinExistence type="predicted"/>
<keyword evidence="1" id="KW-1133">Transmembrane helix</keyword>
<name>C9ZK20_TRYB9</name>
<sequence length="128" mass="13841">MIAAENILEGPAHLVSKVEGTALSLLIVTVAILNFLPVSDLMVTGKVLSLSLLHWEVSKRGCPSCSRHRSGMREGGNKMWGEVSNFSQRACALFALVVHDAWKVKKSGTSRLGALLDHLRCGVCNTEI</sequence>
<dbReference type="Proteomes" id="UP000002316">
    <property type="component" value="Chromosome 3"/>
</dbReference>
<keyword evidence="1" id="KW-0812">Transmembrane</keyword>
<reference evidence="3" key="1">
    <citation type="journal article" date="2010" name="PLoS Negl. Trop. Dis.">
        <title>The genome sequence of Trypanosoma brucei gambiense, causative agent of chronic human african trypanosomiasis.</title>
        <authorList>
            <person name="Jackson A.P."/>
            <person name="Sanders M."/>
            <person name="Berry A."/>
            <person name="McQuillan J."/>
            <person name="Aslett M.A."/>
            <person name="Quail M.A."/>
            <person name="Chukualim B."/>
            <person name="Capewell P."/>
            <person name="MacLeod A."/>
            <person name="Melville S.E."/>
            <person name="Gibson W."/>
            <person name="Barry J.D."/>
            <person name="Berriman M."/>
            <person name="Hertz-Fowler C."/>
        </authorList>
    </citation>
    <scope>NUCLEOTIDE SEQUENCE [LARGE SCALE GENOMIC DNA]</scope>
    <source>
        <strain evidence="3">MHOM/CI/86/DAL972</strain>
    </source>
</reference>
<evidence type="ECO:0000256" key="1">
    <source>
        <dbReference type="SAM" id="Phobius"/>
    </source>
</evidence>
<accession>C9ZK20</accession>
<dbReference type="AlphaFoldDB" id="C9ZK20"/>
<dbReference type="KEGG" id="tbg:TbgDal_III1230"/>
<feature type="transmembrane region" description="Helical" evidence="1">
    <location>
        <begin position="22"/>
        <end position="43"/>
    </location>
</feature>